<dbReference type="AlphaFoldDB" id="A0A1Y1IR68"/>
<proteinExistence type="predicted"/>
<feature type="region of interest" description="Disordered" evidence="1">
    <location>
        <begin position="121"/>
        <end position="251"/>
    </location>
</feature>
<dbReference type="Proteomes" id="UP000054558">
    <property type="component" value="Unassembled WGS sequence"/>
</dbReference>
<sequence>MRPHEALDDFLGWHHLCVIYITKMIVPSVSDRTVDAIIKTFRPPNTRLGAGACAVLRGAIRSRMRKTAARSGVLALYARNGRLRNFTPTDVAMVDFIGGLQTEGALRHRLLHDAKYRDFFNPVPRPRRAARPPSPLPHVDEYAGVDFGGDDWNPDTFGTPPSPRATETHPSARSPETPPGPIRPVKRKRSERARQTPGARRGWSEHSHPIARRLDFGSGSPGAPSKRKRSERRRPVFGTQRRPARDTRRPARYDDYHGKIDLRKIRRDFKRVIVPKTRDNMFAAVRRATRDARSVRELREACADLEMDPARFWPDAVQRMKGPARAKAHAASVRKDAMRGVLELEVLAYATCTVIVVKDGDELRRYEPRVFGGAGPSREPPTAVLERTRYYDVLTPRG</sequence>
<organism evidence="2 3">
    <name type="scientific">Klebsormidium nitens</name>
    <name type="common">Green alga</name>
    <name type="synonym">Ulothrix nitens</name>
    <dbReference type="NCBI Taxonomy" id="105231"/>
    <lineage>
        <taxon>Eukaryota</taxon>
        <taxon>Viridiplantae</taxon>
        <taxon>Streptophyta</taxon>
        <taxon>Klebsormidiophyceae</taxon>
        <taxon>Klebsormidiales</taxon>
        <taxon>Klebsormidiaceae</taxon>
        <taxon>Klebsormidium</taxon>
    </lineage>
</organism>
<dbReference type="EMBL" id="DF238410">
    <property type="protein sequence ID" value="GAQ93350.1"/>
    <property type="molecule type" value="Genomic_DNA"/>
</dbReference>
<accession>A0A1Y1IR68</accession>
<evidence type="ECO:0000313" key="3">
    <source>
        <dbReference type="Proteomes" id="UP000054558"/>
    </source>
</evidence>
<reference evidence="2 3" key="1">
    <citation type="journal article" date="2014" name="Nat. Commun.">
        <title>Klebsormidium flaccidum genome reveals primary factors for plant terrestrial adaptation.</title>
        <authorList>
            <person name="Hori K."/>
            <person name="Maruyama F."/>
            <person name="Fujisawa T."/>
            <person name="Togashi T."/>
            <person name="Yamamoto N."/>
            <person name="Seo M."/>
            <person name="Sato S."/>
            <person name="Yamada T."/>
            <person name="Mori H."/>
            <person name="Tajima N."/>
            <person name="Moriyama T."/>
            <person name="Ikeuchi M."/>
            <person name="Watanabe M."/>
            <person name="Wada H."/>
            <person name="Kobayashi K."/>
            <person name="Saito M."/>
            <person name="Masuda T."/>
            <person name="Sasaki-Sekimoto Y."/>
            <person name="Mashiguchi K."/>
            <person name="Awai K."/>
            <person name="Shimojima M."/>
            <person name="Masuda S."/>
            <person name="Iwai M."/>
            <person name="Nobusawa T."/>
            <person name="Narise T."/>
            <person name="Kondo S."/>
            <person name="Saito H."/>
            <person name="Sato R."/>
            <person name="Murakawa M."/>
            <person name="Ihara Y."/>
            <person name="Oshima-Yamada Y."/>
            <person name="Ohtaka K."/>
            <person name="Satoh M."/>
            <person name="Sonobe K."/>
            <person name="Ishii M."/>
            <person name="Ohtani R."/>
            <person name="Kanamori-Sato M."/>
            <person name="Honoki R."/>
            <person name="Miyazaki D."/>
            <person name="Mochizuki H."/>
            <person name="Umetsu J."/>
            <person name="Higashi K."/>
            <person name="Shibata D."/>
            <person name="Kamiya Y."/>
            <person name="Sato N."/>
            <person name="Nakamura Y."/>
            <person name="Tabata S."/>
            <person name="Ida S."/>
            <person name="Kurokawa K."/>
            <person name="Ohta H."/>
        </authorList>
    </citation>
    <scope>NUCLEOTIDE SEQUENCE [LARGE SCALE GENOMIC DNA]</scope>
    <source>
        <strain evidence="2 3">NIES-2285</strain>
    </source>
</reference>
<evidence type="ECO:0000313" key="2">
    <source>
        <dbReference type="EMBL" id="GAQ93350.1"/>
    </source>
</evidence>
<gene>
    <name evidence="2" type="ORF">KFL_014610030</name>
</gene>
<name>A0A1Y1IR68_KLENI</name>
<feature type="compositionally biased region" description="Basic and acidic residues" evidence="1">
    <location>
        <begin position="202"/>
        <end position="215"/>
    </location>
</feature>
<keyword evidence="3" id="KW-1185">Reference proteome</keyword>
<evidence type="ECO:0000256" key="1">
    <source>
        <dbReference type="SAM" id="MobiDB-lite"/>
    </source>
</evidence>
<protein>
    <submittedName>
        <fullName evidence="2">Uncharacterized protein</fullName>
    </submittedName>
</protein>